<evidence type="ECO:0000256" key="1">
    <source>
        <dbReference type="SAM" id="MobiDB-lite"/>
    </source>
</evidence>
<dbReference type="AlphaFoldDB" id="A0A1J5SEE8"/>
<feature type="region of interest" description="Disordered" evidence="1">
    <location>
        <begin position="325"/>
        <end position="350"/>
    </location>
</feature>
<protein>
    <submittedName>
        <fullName evidence="2">Recombination and repair protein RecT</fullName>
    </submittedName>
</protein>
<dbReference type="NCBIfam" id="TIGR00616">
    <property type="entry name" value="rect"/>
    <property type="match status" value="1"/>
</dbReference>
<comment type="caution">
    <text evidence="2">The sequence shown here is derived from an EMBL/GenBank/DDBJ whole genome shotgun (WGS) entry which is preliminary data.</text>
</comment>
<gene>
    <name evidence="2" type="ORF">GALL_153030</name>
</gene>
<proteinExistence type="predicted"/>
<organism evidence="2">
    <name type="scientific">mine drainage metagenome</name>
    <dbReference type="NCBI Taxonomy" id="410659"/>
    <lineage>
        <taxon>unclassified sequences</taxon>
        <taxon>metagenomes</taxon>
        <taxon>ecological metagenomes</taxon>
    </lineage>
</organism>
<dbReference type="GO" id="GO:0003677">
    <property type="term" value="F:DNA binding"/>
    <property type="evidence" value="ECO:0007669"/>
    <property type="project" value="InterPro"/>
</dbReference>
<feature type="region of interest" description="Disordered" evidence="1">
    <location>
        <begin position="397"/>
        <end position="426"/>
    </location>
</feature>
<reference evidence="2" key="1">
    <citation type="submission" date="2016-10" db="EMBL/GenBank/DDBJ databases">
        <title>Sequence of Gallionella enrichment culture.</title>
        <authorList>
            <person name="Poehlein A."/>
            <person name="Muehling M."/>
            <person name="Daniel R."/>
        </authorList>
    </citation>
    <scope>NUCLEOTIDE SEQUENCE</scope>
</reference>
<dbReference type="EMBL" id="MLJW01000073">
    <property type="protein sequence ID" value="OIR02589.1"/>
    <property type="molecule type" value="Genomic_DNA"/>
</dbReference>
<name>A0A1J5SEE8_9ZZZZ</name>
<dbReference type="InterPro" id="IPR018330">
    <property type="entry name" value="RecT_fam"/>
</dbReference>
<dbReference type="InterPro" id="IPR004590">
    <property type="entry name" value="ssDNA_annealing_RecT"/>
</dbReference>
<evidence type="ECO:0000313" key="2">
    <source>
        <dbReference type="EMBL" id="OIR02589.1"/>
    </source>
</evidence>
<dbReference type="GO" id="GO:0006259">
    <property type="term" value="P:DNA metabolic process"/>
    <property type="evidence" value="ECO:0007669"/>
    <property type="project" value="InterPro"/>
</dbReference>
<accession>A0A1J5SEE8</accession>
<sequence>MSSTAQLKTVATAMTGAELATAARQTAAQAGSGTVKRFFEANKSNLIAVLPKHFDAERMLKLALGALRTTPKLANASNASLLGAVVTCAQLGLEPNTPLGHAYLLPFDKREKRDGQWVTTETQVTVIIGYKGMLDLARRSGQIVSIAAHEVCKNDEFSYSYGLDEELIHRPSMSDRGDVIGFYAVAKLVGGGYSFEVMGRAEVDFIRDKAAEKNRAKKDDKGRPIITGPWADNYIEMGRKTVLRRLFKYLPISIEMLSNANVIDGHAVAVAEPLEELVFKAAQEDAAMGDIATGEIIDQDDDQPRQIEQQAAGEQVPGMKVAQPEAVAGAHDPAVQAQRQTAGDAGGSGAAPALTFDQMRARLEAAKDYDMLCADADLIQHIPDVARREQLSAIFKKRSDEFKNPAPAANERAARSRRSGSGAGIE</sequence>
<dbReference type="Pfam" id="PF03837">
    <property type="entry name" value="RecT"/>
    <property type="match status" value="1"/>
</dbReference>